<feature type="domain" description="C2H2-type" evidence="14">
    <location>
        <begin position="499"/>
        <end position="526"/>
    </location>
</feature>
<name>A0AAN9YZM8_9ORTH</name>
<evidence type="ECO:0000256" key="10">
    <source>
        <dbReference type="ARBA" id="ARBA00023242"/>
    </source>
</evidence>
<feature type="domain" description="C2H2-type" evidence="14">
    <location>
        <begin position="471"/>
        <end position="498"/>
    </location>
</feature>
<dbReference type="FunFam" id="3.30.160.60:FF:000624">
    <property type="entry name" value="zinc finger protein 697"/>
    <property type="match status" value="1"/>
</dbReference>
<dbReference type="FunFam" id="3.30.160.60:FF:000912">
    <property type="entry name" value="Zinc finger protein 660"/>
    <property type="match status" value="1"/>
</dbReference>
<evidence type="ECO:0000256" key="2">
    <source>
        <dbReference type="ARBA" id="ARBA00006991"/>
    </source>
</evidence>
<feature type="binding site" evidence="12">
    <location>
        <position position="111"/>
    </location>
    <ligand>
        <name>Zn(2+)</name>
        <dbReference type="ChEBI" id="CHEBI:29105"/>
    </ligand>
</feature>
<evidence type="ECO:0000256" key="11">
    <source>
        <dbReference type="PROSITE-ProRule" id="PRU00042"/>
    </source>
</evidence>
<evidence type="ECO:0000256" key="4">
    <source>
        <dbReference type="ARBA" id="ARBA00022737"/>
    </source>
</evidence>
<dbReference type="Gene3D" id="3.30.160.60">
    <property type="entry name" value="Classic Zinc Finger"/>
    <property type="match status" value="13"/>
</dbReference>
<dbReference type="Pfam" id="PF13912">
    <property type="entry name" value="zf-C2H2_6"/>
    <property type="match status" value="1"/>
</dbReference>
<evidence type="ECO:0000313" key="17">
    <source>
        <dbReference type="Proteomes" id="UP001378592"/>
    </source>
</evidence>
<evidence type="ECO:0000313" key="16">
    <source>
        <dbReference type="EMBL" id="KAK7790673.1"/>
    </source>
</evidence>
<dbReference type="FunFam" id="3.30.160.60:FF:002343">
    <property type="entry name" value="Zinc finger protein 33A"/>
    <property type="match status" value="1"/>
</dbReference>
<dbReference type="PANTHER" id="PTHR24393:SF34">
    <property type="entry name" value="PR_SET DOMAIN 13"/>
    <property type="match status" value="1"/>
</dbReference>
<feature type="domain" description="C2H2-type" evidence="14">
    <location>
        <begin position="659"/>
        <end position="686"/>
    </location>
</feature>
<dbReference type="Pfam" id="PF07776">
    <property type="entry name" value="zf-AD"/>
    <property type="match status" value="1"/>
</dbReference>
<keyword evidence="4" id="KW-0677">Repeat</keyword>
<dbReference type="InterPro" id="IPR036236">
    <property type="entry name" value="Znf_C2H2_sf"/>
</dbReference>
<evidence type="ECO:0000256" key="9">
    <source>
        <dbReference type="ARBA" id="ARBA00023163"/>
    </source>
</evidence>
<feature type="domain" description="ZAD" evidence="15">
    <location>
        <begin position="63"/>
        <end position="138"/>
    </location>
</feature>
<comment type="caution">
    <text evidence="16">The sequence shown here is derived from an EMBL/GenBank/DDBJ whole genome shotgun (WGS) entry which is preliminary data.</text>
</comment>
<dbReference type="InterPro" id="IPR013087">
    <property type="entry name" value="Znf_C2H2_type"/>
</dbReference>
<feature type="domain" description="C2H2-type" evidence="14">
    <location>
        <begin position="715"/>
        <end position="742"/>
    </location>
</feature>
<dbReference type="PROSITE" id="PS50157">
    <property type="entry name" value="ZINC_FINGER_C2H2_2"/>
    <property type="match status" value="14"/>
</dbReference>
<dbReference type="GO" id="GO:0000122">
    <property type="term" value="P:negative regulation of transcription by RNA polymerase II"/>
    <property type="evidence" value="ECO:0007669"/>
    <property type="project" value="UniProtKB-ARBA"/>
</dbReference>
<dbReference type="PROSITE" id="PS00028">
    <property type="entry name" value="ZINC_FINGER_C2H2_1"/>
    <property type="match status" value="14"/>
</dbReference>
<feature type="domain" description="C2H2-type" evidence="14">
    <location>
        <begin position="440"/>
        <end position="462"/>
    </location>
</feature>
<feature type="binding site" evidence="12">
    <location>
        <position position="114"/>
    </location>
    <ligand>
        <name>Zn(2+)</name>
        <dbReference type="ChEBI" id="CHEBI:29105"/>
    </ligand>
</feature>
<feature type="compositionally biased region" description="Polar residues" evidence="13">
    <location>
        <begin position="218"/>
        <end position="227"/>
    </location>
</feature>
<dbReference type="GO" id="GO:0001228">
    <property type="term" value="F:DNA-binding transcription activator activity, RNA polymerase II-specific"/>
    <property type="evidence" value="ECO:0007669"/>
    <property type="project" value="TreeGrafter"/>
</dbReference>
<feature type="domain" description="C2H2-type" evidence="14">
    <location>
        <begin position="411"/>
        <end position="439"/>
    </location>
</feature>
<feature type="domain" description="C2H2-type" evidence="14">
    <location>
        <begin position="743"/>
        <end position="770"/>
    </location>
</feature>
<dbReference type="GO" id="GO:0008270">
    <property type="term" value="F:zinc ion binding"/>
    <property type="evidence" value="ECO:0007669"/>
    <property type="project" value="UniProtKB-UniRule"/>
</dbReference>
<dbReference type="FunFam" id="3.30.160.60:FF:001289">
    <property type="entry name" value="Zinc finger protein 574"/>
    <property type="match status" value="1"/>
</dbReference>
<proteinExistence type="inferred from homology"/>
<feature type="domain" description="C2H2-type" evidence="14">
    <location>
        <begin position="603"/>
        <end position="630"/>
    </location>
</feature>
<dbReference type="GO" id="GO:0005634">
    <property type="term" value="C:nucleus"/>
    <property type="evidence" value="ECO:0007669"/>
    <property type="project" value="UniProtKB-SubCell"/>
</dbReference>
<dbReference type="GO" id="GO:0000978">
    <property type="term" value="F:RNA polymerase II cis-regulatory region sequence-specific DNA binding"/>
    <property type="evidence" value="ECO:0007669"/>
    <property type="project" value="TreeGrafter"/>
</dbReference>
<gene>
    <name evidence="16" type="ORF">R5R35_002447</name>
</gene>
<feature type="compositionally biased region" description="Polar residues" evidence="13">
    <location>
        <begin position="239"/>
        <end position="248"/>
    </location>
</feature>
<keyword evidence="5 11" id="KW-0863">Zinc-finger</keyword>
<evidence type="ECO:0008006" key="18">
    <source>
        <dbReference type="Google" id="ProtNLM"/>
    </source>
</evidence>
<feature type="binding site" evidence="12">
    <location>
        <position position="68"/>
    </location>
    <ligand>
        <name>Zn(2+)</name>
        <dbReference type="ChEBI" id="CHEBI:29105"/>
    </ligand>
</feature>
<feature type="domain" description="C2H2-type" evidence="14">
    <location>
        <begin position="355"/>
        <end position="377"/>
    </location>
</feature>
<dbReference type="GO" id="GO:0045595">
    <property type="term" value="P:regulation of cell differentiation"/>
    <property type="evidence" value="ECO:0007669"/>
    <property type="project" value="UniProtKB-ARBA"/>
</dbReference>
<accession>A0AAN9YZM8</accession>
<evidence type="ECO:0000256" key="6">
    <source>
        <dbReference type="ARBA" id="ARBA00022833"/>
    </source>
</evidence>
<feature type="domain" description="C2H2-type" evidence="14">
    <location>
        <begin position="527"/>
        <end position="554"/>
    </location>
</feature>
<dbReference type="EMBL" id="JAZDUA010000600">
    <property type="protein sequence ID" value="KAK7790673.1"/>
    <property type="molecule type" value="Genomic_DNA"/>
</dbReference>
<reference evidence="16 17" key="1">
    <citation type="submission" date="2024-03" db="EMBL/GenBank/DDBJ databases">
        <title>The genome assembly and annotation of the cricket Gryllus longicercus Weissman &amp; Gray.</title>
        <authorList>
            <person name="Szrajer S."/>
            <person name="Gray D."/>
            <person name="Ylla G."/>
        </authorList>
    </citation>
    <scope>NUCLEOTIDE SEQUENCE [LARGE SCALE GENOMIC DNA]</scope>
    <source>
        <strain evidence="16">DAG 2021-001</strain>
        <tissue evidence="16">Whole body minus gut</tissue>
    </source>
</reference>
<dbReference type="FunFam" id="3.30.160.60:FF:000145">
    <property type="entry name" value="Zinc finger protein 574"/>
    <property type="match status" value="1"/>
</dbReference>
<keyword evidence="17" id="KW-1185">Reference proteome</keyword>
<dbReference type="Pfam" id="PF12874">
    <property type="entry name" value="zf-met"/>
    <property type="match status" value="1"/>
</dbReference>
<evidence type="ECO:0000256" key="12">
    <source>
        <dbReference type="PROSITE-ProRule" id="PRU01263"/>
    </source>
</evidence>
<dbReference type="SMART" id="SM00868">
    <property type="entry name" value="zf-AD"/>
    <property type="match status" value="1"/>
</dbReference>
<evidence type="ECO:0000256" key="3">
    <source>
        <dbReference type="ARBA" id="ARBA00022723"/>
    </source>
</evidence>
<feature type="domain" description="C2H2-type" evidence="14">
    <location>
        <begin position="383"/>
        <end position="410"/>
    </location>
</feature>
<keyword evidence="6 12" id="KW-0862">Zinc</keyword>
<feature type="domain" description="C2H2-type" evidence="14">
    <location>
        <begin position="555"/>
        <end position="582"/>
    </location>
</feature>
<comment type="subcellular location">
    <subcellularLocation>
        <location evidence="1">Nucleus</location>
    </subcellularLocation>
</comment>
<evidence type="ECO:0000256" key="13">
    <source>
        <dbReference type="SAM" id="MobiDB-lite"/>
    </source>
</evidence>
<feature type="domain" description="C2H2-type" evidence="14">
    <location>
        <begin position="631"/>
        <end position="658"/>
    </location>
</feature>
<protein>
    <recommendedName>
        <fullName evidence="18">Zinc finger protein</fullName>
    </recommendedName>
</protein>
<feature type="binding site" evidence="12">
    <location>
        <position position="65"/>
    </location>
    <ligand>
        <name>Zn(2+)</name>
        <dbReference type="ChEBI" id="CHEBI:29105"/>
    </ligand>
</feature>
<dbReference type="FunFam" id="3.30.160.60:FF:000100">
    <property type="entry name" value="Zinc finger 45-like"/>
    <property type="match status" value="1"/>
</dbReference>
<evidence type="ECO:0000256" key="1">
    <source>
        <dbReference type="ARBA" id="ARBA00004123"/>
    </source>
</evidence>
<keyword evidence="10" id="KW-0539">Nucleus</keyword>
<feature type="region of interest" description="Disordered" evidence="13">
    <location>
        <begin position="217"/>
        <end position="250"/>
    </location>
</feature>
<keyword evidence="7" id="KW-0805">Transcription regulation</keyword>
<dbReference type="Pfam" id="PF00096">
    <property type="entry name" value="zf-C2H2"/>
    <property type="match status" value="9"/>
</dbReference>
<dbReference type="Proteomes" id="UP001378592">
    <property type="component" value="Unassembled WGS sequence"/>
</dbReference>
<dbReference type="SMART" id="SM00355">
    <property type="entry name" value="ZnF_C2H2"/>
    <property type="match status" value="16"/>
</dbReference>
<evidence type="ECO:0000256" key="8">
    <source>
        <dbReference type="ARBA" id="ARBA00023125"/>
    </source>
</evidence>
<feature type="domain" description="C2H2-type" evidence="14">
    <location>
        <begin position="687"/>
        <end position="714"/>
    </location>
</feature>
<dbReference type="PANTHER" id="PTHR24393">
    <property type="entry name" value="ZINC FINGER PROTEIN"/>
    <property type="match status" value="1"/>
</dbReference>
<dbReference type="FunFam" id="3.30.160.60:FF:001480">
    <property type="entry name" value="Si:cabz01071911.3"/>
    <property type="match status" value="1"/>
</dbReference>
<dbReference type="Gene3D" id="3.40.1800.20">
    <property type="match status" value="1"/>
</dbReference>
<dbReference type="FunFam" id="3.30.160.60:FF:000065">
    <property type="entry name" value="B-cell CLL/lymphoma 6, member B"/>
    <property type="match status" value="1"/>
</dbReference>
<dbReference type="InterPro" id="IPR012934">
    <property type="entry name" value="Znf_AD"/>
</dbReference>
<evidence type="ECO:0000259" key="14">
    <source>
        <dbReference type="PROSITE" id="PS50157"/>
    </source>
</evidence>
<evidence type="ECO:0000259" key="15">
    <source>
        <dbReference type="PROSITE" id="PS51915"/>
    </source>
</evidence>
<sequence length="869" mass="98222">MKATVIKQRVDAMEPYPEPSTMHYVVLKAPKSESVPEVEVPAEEQEFPPDQLTAEDGVTDLWKYCRVCACAYDEMVPIYDESGLEMQLEEKINNYLPITVSPSDDLPLQMCHACIDKLNITHELIVACLDADSKFLQCLQTQNTPEFQSVAEEKVEEIKEEPKEDDSNVVTEKAETAPKVKKKVVVLKLVHSNSSQLSPSVRIAKALEYLKSKKKVETPNTNNTSVVQPYAPEQVLETPPTSKSSQKYPGNVNPDLQVAGIAEFCVVTSGKEVSGDLSSGSPKFESKITEALGTVDTGTKQRIVEAVQNIVSKRSDGQGKGFACSECKEELATPGDLKAHLCRKKTGKIVRNGEFSCKVCNKKFKDAYKLTVHKQTHKRGFVFACEKCGKVFPRKDSLQLHMTQHRAKKPFLCKQCGKRFMLRGSLDIHRASEHAETRPWSCTVCHKKFASKATLRAHMHSHEDYLETDLAKCNICGLQFRNKMLVKDHMKVHLSEKSYQCGQCPKSFPSQEKLRQHEPIHLGVRPYQCGICSIGFIRKGNLTKHYKTHSTEKIITCRVCKATFPTVAGLLNHRKSHTNEEWDQIKKDGLSEGEKTVSAPDNYQCSVCNKFLSSKLSLSLHMRVHTGEKPYQCEICNKRFTQKPALTYHMRLHTGERPHACQFCGKGFNSKVGKESHERIHTGERPYKCGQCGVGFRCSANLRQHTWIHTDNRPFVCEVCKKLFRRREALQVHMRIHTGERPYSCPICSRSFTQKGDMLKHTRSHSKKNVRMTGMACLNCGQLFSRKMNYKMHMEQCASLGKAELTLAKAQVDARPHAELISLKEGLVVKDGNEELKTVTITSEEVIPKFSEITIVTNDIQEYEVEYQS</sequence>
<keyword evidence="3 12" id="KW-0479">Metal-binding</keyword>
<dbReference type="SUPFAM" id="SSF57667">
    <property type="entry name" value="beta-beta-alpha zinc fingers"/>
    <property type="match status" value="8"/>
</dbReference>
<dbReference type="AlphaFoldDB" id="A0AAN9YZM8"/>
<dbReference type="GO" id="GO:0048598">
    <property type="term" value="P:embryonic morphogenesis"/>
    <property type="evidence" value="ECO:0007669"/>
    <property type="project" value="UniProtKB-ARBA"/>
</dbReference>
<evidence type="ECO:0000256" key="5">
    <source>
        <dbReference type="ARBA" id="ARBA00022771"/>
    </source>
</evidence>
<organism evidence="16 17">
    <name type="scientific">Gryllus longicercus</name>
    <dbReference type="NCBI Taxonomy" id="2509291"/>
    <lineage>
        <taxon>Eukaryota</taxon>
        <taxon>Metazoa</taxon>
        <taxon>Ecdysozoa</taxon>
        <taxon>Arthropoda</taxon>
        <taxon>Hexapoda</taxon>
        <taxon>Insecta</taxon>
        <taxon>Pterygota</taxon>
        <taxon>Neoptera</taxon>
        <taxon>Polyneoptera</taxon>
        <taxon>Orthoptera</taxon>
        <taxon>Ensifera</taxon>
        <taxon>Gryllidea</taxon>
        <taxon>Grylloidea</taxon>
        <taxon>Gryllidae</taxon>
        <taxon>Gryllinae</taxon>
        <taxon>Gryllus</taxon>
    </lineage>
</organism>
<keyword evidence="9" id="KW-0804">Transcription</keyword>
<keyword evidence="8" id="KW-0238">DNA-binding</keyword>
<dbReference type="PROSITE" id="PS51915">
    <property type="entry name" value="ZAD"/>
    <property type="match status" value="1"/>
</dbReference>
<dbReference type="SUPFAM" id="SSF57716">
    <property type="entry name" value="Glucocorticoid receptor-like (DNA-binding domain)"/>
    <property type="match status" value="1"/>
</dbReference>
<evidence type="ECO:0000256" key="7">
    <source>
        <dbReference type="ARBA" id="ARBA00023015"/>
    </source>
</evidence>
<comment type="similarity">
    <text evidence="2">Belongs to the krueppel C2H2-type zinc-finger protein family.</text>
</comment>